<protein>
    <recommendedName>
        <fullName evidence="3">DUF4276 family protein</fullName>
    </recommendedName>
</protein>
<dbReference type="AlphaFoldDB" id="A3ZRZ7"/>
<evidence type="ECO:0000313" key="1">
    <source>
        <dbReference type="EMBL" id="EAQ80919.1"/>
    </source>
</evidence>
<dbReference type="EMBL" id="AANZ01000007">
    <property type="protein sequence ID" value="EAQ80919.1"/>
    <property type="molecule type" value="Genomic_DNA"/>
</dbReference>
<name>A3ZRZ7_9BACT</name>
<organism evidence="1 2">
    <name type="scientific">Blastopirellula marina DSM 3645</name>
    <dbReference type="NCBI Taxonomy" id="314230"/>
    <lineage>
        <taxon>Bacteria</taxon>
        <taxon>Pseudomonadati</taxon>
        <taxon>Planctomycetota</taxon>
        <taxon>Planctomycetia</taxon>
        <taxon>Pirellulales</taxon>
        <taxon>Pirellulaceae</taxon>
        <taxon>Blastopirellula</taxon>
    </lineage>
</organism>
<dbReference type="eggNOG" id="ENOG5032WDE">
    <property type="taxonomic scope" value="Bacteria"/>
</dbReference>
<evidence type="ECO:0000313" key="2">
    <source>
        <dbReference type="Proteomes" id="UP000004358"/>
    </source>
</evidence>
<dbReference type="InterPro" id="IPR025455">
    <property type="entry name" value="DUF4276"/>
</dbReference>
<reference evidence="1 2" key="1">
    <citation type="submission" date="2006-02" db="EMBL/GenBank/DDBJ databases">
        <authorList>
            <person name="Amann R."/>
            <person name="Ferriera S."/>
            <person name="Johnson J."/>
            <person name="Kravitz S."/>
            <person name="Halpern A."/>
            <person name="Remington K."/>
            <person name="Beeson K."/>
            <person name="Tran B."/>
            <person name="Rogers Y.-H."/>
            <person name="Friedman R."/>
            <person name="Venter J.C."/>
        </authorList>
    </citation>
    <scope>NUCLEOTIDE SEQUENCE [LARGE SCALE GENOMIC DNA]</scope>
    <source>
        <strain evidence="1 2">DSM 3645</strain>
    </source>
</reference>
<comment type="caution">
    <text evidence="1">The sequence shown here is derived from an EMBL/GenBank/DDBJ whole genome shotgun (WGS) entry which is preliminary data.</text>
</comment>
<sequence>MKFVMVVEGRTEGNILKPFLKRWLDPQLSRPVGIDVKMLDGHGNFLRQIATRTANYLRGRDEQEIIAVIGLLDLYGPDFYPADKNSAAERYEWGVDHFENVVGSDRFRMFFAVHEIEAWLFSDPAIFPRNVQDLFGALRPPEQINFNRPPGHLLKETYRRTNREYRKTLDGSQLFGNLDPAVAADKCPYLRRMLNTMLDLAQAKET</sequence>
<proteinExistence type="predicted"/>
<accession>A3ZRZ7</accession>
<dbReference type="HOGENOM" id="CLU_1329807_0_0_0"/>
<dbReference type="Proteomes" id="UP000004358">
    <property type="component" value="Unassembled WGS sequence"/>
</dbReference>
<evidence type="ECO:0008006" key="3">
    <source>
        <dbReference type="Google" id="ProtNLM"/>
    </source>
</evidence>
<dbReference type="Pfam" id="PF14103">
    <property type="entry name" value="DUF4276"/>
    <property type="match status" value="1"/>
</dbReference>
<dbReference type="RefSeq" id="WP_002650479.1">
    <property type="nucleotide sequence ID" value="NZ_CH672376.1"/>
</dbReference>
<dbReference type="OrthoDB" id="1550614at2"/>
<dbReference type="STRING" id="314230.DSM3645_12901"/>
<gene>
    <name evidence="1" type="ORF">DSM3645_12901</name>
</gene>